<feature type="domain" description="DUF6594" evidence="3">
    <location>
        <begin position="99"/>
        <end position="347"/>
    </location>
</feature>
<dbReference type="InterPro" id="IPR046529">
    <property type="entry name" value="DUF6594"/>
</dbReference>
<evidence type="ECO:0000259" key="3">
    <source>
        <dbReference type="Pfam" id="PF20237"/>
    </source>
</evidence>
<dbReference type="EMBL" id="JAUKUA010000003">
    <property type="protein sequence ID" value="KAK0720437.1"/>
    <property type="molecule type" value="Genomic_DNA"/>
</dbReference>
<dbReference type="Proteomes" id="UP001172102">
    <property type="component" value="Unassembled WGS sequence"/>
</dbReference>
<sequence>MPSFAPNDNIAERAPIHGPSPEQPPEPSLETDRRQTSDPGSRCPMTDNQSTEAQKPNITCRDFMENNCRYSDDCTNPLRLEASLLTLTPGSDLERPLGWARLAAMPDYVNNADIFRTYSYLSVRLIQYSGGRLAFLQAKLDEYDQRENIHLRGLTGYQTRVPGCPEVQGEYDLLMEAMVEEYLQYTRLVSGYKQMLQLHPVPRPHYEDMLGPILRDNMLNMDGLMWMNSPDEACSVSKPLPKVMVWLLHCRLIKRLLRSQAESGSRFIPLNTITILHQAFVTLQALTPLITIGILFLGGLTKAQSFGVVVGSTAFFSFAITATQEMDMQKALQPVCALGAVFVAVMVFAVPP</sequence>
<gene>
    <name evidence="4" type="ORF">B0H67DRAFT_187688</name>
</gene>
<feature type="compositionally biased region" description="Polar residues" evidence="1">
    <location>
        <begin position="46"/>
        <end position="57"/>
    </location>
</feature>
<keyword evidence="5" id="KW-1185">Reference proteome</keyword>
<protein>
    <recommendedName>
        <fullName evidence="3">DUF6594 domain-containing protein</fullName>
    </recommendedName>
</protein>
<reference evidence="4" key="1">
    <citation type="submission" date="2023-06" db="EMBL/GenBank/DDBJ databases">
        <title>Genome-scale phylogeny and comparative genomics of the fungal order Sordariales.</title>
        <authorList>
            <consortium name="Lawrence Berkeley National Laboratory"/>
            <person name="Hensen N."/>
            <person name="Bonometti L."/>
            <person name="Westerberg I."/>
            <person name="Brannstrom I.O."/>
            <person name="Guillou S."/>
            <person name="Cros-Aarteil S."/>
            <person name="Calhoun S."/>
            <person name="Haridas S."/>
            <person name="Kuo A."/>
            <person name="Mondo S."/>
            <person name="Pangilinan J."/>
            <person name="Riley R."/>
            <person name="Labutti K."/>
            <person name="Andreopoulos B."/>
            <person name="Lipzen A."/>
            <person name="Chen C."/>
            <person name="Yanf M."/>
            <person name="Daum C."/>
            <person name="Ng V."/>
            <person name="Clum A."/>
            <person name="Steindorff A."/>
            <person name="Ohm R."/>
            <person name="Martin F."/>
            <person name="Silar P."/>
            <person name="Natvig D."/>
            <person name="Lalanne C."/>
            <person name="Gautier V."/>
            <person name="Ament-Velasquez S.L."/>
            <person name="Kruys A."/>
            <person name="Hutchinson M.I."/>
            <person name="Powell A.J."/>
            <person name="Barry K."/>
            <person name="Miller A.N."/>
            <person name="Grigoriev I.V."/>
            <person name="Debuchy R."/>
            <person name="Gladieux P."/>
            <person name="Thoren M.H."/>
            <person name="Johannesson H."/>
        </authorList>
    </citation>
    <scope>NUCLEOTIDE SEQUENCE</scope>
    <source>
        <strain evidence="4">SMH4607-1</strain>
    </source>
</reference>
<keyword evidence="2" id="KW-1133">Transmembrane helix</keyword>
<feature type="region of interest" description="Disordered" evidence="1">
    <location>
        <begin position="1"/>
        <end position="57"/>
    </location>
</feature>
<evidence type="ECO:0000313" key="4">
    <source>
        <dbReference type="EMBL" id="KAK0720437.1"/>
    </source>
</evidence>
<evidence type="ECO:0000313" key="5">
    <source>
        <dbReference type="Proteomes" id="UP001172102"/>
    </source>
</evidence>
<feature type="transmembrane region" description="Helical" evidence="2">
    <location>
        <begin position="303"/>
        <end position="320"/>
    </location>
</feature>
<feature type="transmembrane region" description="Helical" evidence="2">
    <location>
        <begin position="275"/>
        <end position="297"/>
    </location>
</feature>
<proteinExistence type="predicted"/>
<organism evidence="4 5">
    <name type="scientific">Lasiosphaeris hirsuta</name>
    <dbReference type="NCBI Taxonomy" id="260670"/>
    <lineage>
        <taxon>Eukaryota</taxon>
        <taxon>Fungi</taxon>
        <taxon>Dikarya</taxon>
        <taxon>Ascomycota</taxon>
        <taxon>Pezizomycotina</taxon>
        <taxon>Sordariomycetes</taxon>
        <taxon>Sordariomycetidae</taxon>
        <taxon>Sordariales</taxon>
        <taxon>Lasiosphaeriaceae</taxon>
        <taxon>Lasiosphaeris</taxon>
    </lineage>
</organism>
<accession>A0AA40AR58</accession>
<name>A0AA40AR58_9PEZI</name>
<dbReference type="AlphaFoldDB" id="A0AA40AR58"/>
<feature type="transmembrane region" description="Helical" evidence="2">
    <location>
        <begin position="332"/>
        <end position="350"/>
    </location>
</feature>
<evidence type="ECO:0000256" key="1">
    <source>
        <dbReference type="SAM" id="MobiDB-lite"/>
    </source>
</evidence>
<dbReference type="Pfam" id="PF20237">
    <property type="entry name" value="DUF6594"/>
    <property type="match status" value="1"/>
</dbReference>
<keyword evidence="2" id="KW-0472">Membrane</keyword>
<evidence type="ECO:0000256" key="2">
    <source>
        <dbReference type="SAM" id="Phobius"/>
    </source>
</evidence>
<keyword evidence="2" id="KW-0812">Transmembrane</keyword>
<comment type="caution">
    <text evidence="4">The sequence shown here is derived from an EMBL/GenBank/DDBJ whole genome shotgun (WGS) entry which is preliminary data.</text>
</comment>